<dbReference type="CDD" id="cd18692">
    <property type="entry name" value="PIN_VapC-like"/>
    <property type="match status" value="1"/>
</dbReference>
<reference evidence="7" key="2">
    <citation type="journal article" date="2020" name="mSystems">
        <title>Genome- and Community-Level Interaction Insights into Carbon Utilization and Element Cycling Functions of Hydrothermarchaeota in Hydrothermal Sediment.</title>
        <authorList>
            <person name="Zhou Z."/>
            <person name="Liu Y."/>
            <person name="Xu W."/>
            <person name="Pan J."/>
            <person name="Luo Z.H."/>
            <person name="Li M."/>
        </authorList>
    </citation>
    <scope>NUCLEOTIDE SEQUENCE [LARGE SCALE GENOMIC DNA]</scope>
    <source>
        <strain evidence="8">SpSt-611</strain>
        <strain evidence="7">SpSt-679</strain>
    </source>
</reference>
<evidence type="ECO:0000256" key="5">
    <source>
        <dbReference type="HAMAP-Rule" id="MF_00265"/>
    </source>
</evidence>
<dbReference type="GO" id="GO:0004540">
    <property type="term" value="F:RNA nuclease activity"/>
    <property type="evidence" value="ECO:0007669"/>
    <property type="project" value="InterPro"/>
</dbReference>
<sequence length="139" mass="15860">MIEPPEFVDTNVLVYAYDRSSPAKRDRAVALLERLMGERRLALSLQVLQEFYVVTTRKLPTPLSPEVARQVLSDLGRAWRHEPTLRDVLEASLLAERYRISFWDALILRSAQALGAQVIWSEDLHPGAYGEVRVENPFA</sequence>
<comment type="caution">
    <text evidence="9">The sequence shown here is derived from an EMBL/GenBank/DDBJ whole genome shotgun (WGS) entry which is preliminary data.</text>
</comment>
<dbReference type="AlphaFoldDB" id="A0A4Y9FF99"/>
<feature type="binding site" evidence="5">
    <location>
        <position position="104"/>
    </location>
    <ligand>
        <name>Mg(2+)</name>
        <dbReference type="ChEBI" id="CHEBI:18420"/>
    </ligand>
</feature>
<evidence type="ECO:0000313" key="10">
    <source>
        <dbReference type="Proteomes" id="UP000297668"/>
    </source>
</evidence>
<name>A0A4Y9FF99_9DEIN</name>
<feature type="binding site" evidence="5">
    <location>
        <position position="9"/>
    </location>
    <ligand>
        <name>Mg(2+)</name>
        <dbReference type="ChEBI" id="CHEBI:18420"/>
    </ligand>
</feature>
<evidence type="ECO:0000313" key="8">
    <source>
        <dbReference type="EMBL" id="HGN86319.1"/>
    </source>
</evidence>
<keyword evidence="5" id="KW-0460">Magnesium</keyword>
<dbReference type="EC" id="3.1.-.-" evidence="5"/>
<dbReference type="GO" id="GO:0090729">
    <property type="term" value="F:toxin activity"/>
    <property type="evidence" value="ECO:0007669"/>
    <property type="project" value="UniProtKB-KW"/>
</dbReference>
<keyword evidence="5" id="KW-0800">Toxin</keyword>
<dbReference type="InterPro" id="IPR002716">
    <property type="entry name" value="PIN_dom"/>
</dbReference>
<keyword evidence="2 5" id="KW-0540">Nuclease</keyword>
<dbReference type="RefSeq" id="WP_038045475.1">
    <property type="nucleotide sequence ID" value="NZ_SJZF01000003.1"/>
</dbReference>
<dbReference type="GO" id="GO:0016787">
    <property type="term" value="F:hydrolase activity"/>
    <property type="evidence" value="ECO:0007669"/>
    <property type="project" value="UniProtKB-KW"/>
</dbReference>
<evidence type="ECO:0000313" key="9">
    <source>
        <dbReference type="EMBL" id="TFU27260.1"/>
    </source>
</evidence>
<organism evidence="9 10">
    <name type="scientific">Thermus tengchongensis</name>
    <dbReference type="NCBI Taxonomy" id="1214928"/>
    <lineage>
        <taxon>Bacteria</taxon>
        <taxon>Thermotogati</taxon>
        <taxon>Deinococcota</taxon>
        <taxon>Deinococci</taxon>
        <taxon>Thermales</taxon>
        <taxon>Thermaceae</taxon>
        <taxon>Thermus</taxon>
    </lineage>
</organism>
<dbReference type="Proteomes" id="UP000297668">
    <property type="component" value="Unassembled WGS sequence"/>
</dbReference>
<accession>A0A4Y9FF99</accession>
<keyword evidence="1 5" id="KW-1277">Toxin-antitoxin system</keyword>
<comment type="similarity">
    <text evidence="5">Belongs to the PINc/VapC protein family.</text>
</comment>
<protein>
    <recommendedName>
        <fullName evidence="5">Ribonuclease VapC</fullName>
        <shortName evidence="5">RNase VapC</shortName>
        <ecNumber evidence="5">3.1.-.-</ecNumber>
    </recommendedName>
    <alternativeName>
        <fullName evidence="5">Toxin VapC</fullName>
    </alternativeName>
</protein>
<dbReference type="GO" id="GO:0000287">
    <property type="term" value="F:magnesium ion binding"/>
    <property type="evidence" value="ECO:0007669"/>
    <property type="project" value="UniProtKB-UniRule"/>
</dbReference>
<dbReference type="EMBL" id="DTCX01000209">
    <property type="protein sequence ID" value="HGL49679.1"/>
    <property type="molecule type" value="Genomic_DNA"/>
</dbReference>
<keyword evidence="4 5" id="KW-0378">Hydrolase</keyword>
<comment type="function">
    <text evidence="5">Toxic component of a toxin-antitoxin (TA) system. An RNase.</text>
</comment>
<keyword evidence="3 5" id="KW-0479">Metal-binding</keyword>
<dbReference type="EMBL" id="SJZF01000003">
    <property type="protein sequence ID" value="TFU27260.1"/>
    <property type="molecule type" value="Genomic_DNA"/>
</dbReference>
<feature type="domain" description="PIN" evidence="6">
    <location>
        <begin position="7"/>
        <end position="123"/>
    </location>
</feature>
<dbReference type="InterPro" id="IPR029060">
    <property type="entry name" value="PIN-like_dom_sf"/>
</dbReference>
<reference evidence="9 10" key="1">
    <citation type="submission" date="2019-03" db="EMBL/GenBank/DDBJ databases">
        <title>Thermus tengchongensis species for the arsenic transformation mechanism.</title>
        <authorList>
            <person name="Yuan G.C."/>
        </authorList>
    </citation>
    <scope>NUCLEOTIDE SEQUENCE [LARGE SCALE GENOMIC DNA]</scope>
    <source>
        <strain evidence="9 10">15W</strain>
    </source>
</reference>
<dbReference type="InterPro" id="IPR022907">
    <property type="entry name" value="VapC_family"/>
</dbReference>
<evidence type="ECO:0000256" key="1">
    <source>
        <dbReference type="ARBA" id="ARBA00022649"/>
    </source>
</evidence>
<evidence type="ECO:0000256" key="4">
    <source>
        <dbReference type="ARBA" id="ARBA00022801"/>
    </source>
</evidence>
<evidence type="ECO:0000256" key="3">
    <source>
        <dbReference type="ARBA" id="ARBA00022723"/>
    </source>
</evidence>
<evidence type="ECO:0000259" key="6">
    <source>
        <dbReference type="Pfam" id="PF01850"/>
    </source>
</evidence>
<dbReference type="SUPFAM" id="SSF88723">
    <property type="entry name" value="PIN domain-like"/>
    <property type="match status" value="1"/>
</dbReference>
<evidence type="ECO:0000256" key="2">
    <source>
        <dbReference type="ARBA" id="ARBA00022722"/>
    </source>
</evidence>
<dbReference type="EMBL" id="DTAB01000522">
    <property type="protein sequence ID" value="HGN86319.1"/>
    <property type="molecule type" value="Genomic_DNA"/>
</dbReference>
<evidence type="ECO:0000313" key="7">
    <source>
        <dbReference type="EMBL" id="HGL49679.1"/>
    </source>
</evidence>
<gene>
    <name evidence="5" type="primary">vapC</name>
    <name evidence="9" type="ORF">E0687_02575</name>
    <name evidence="8" type="ORF">ENT80_09215</name>
    <name evidence="7" type="ORF">ENU54_03620</name>
</gene>
<proteinExistence type="inferred from homology"/>
<dbReference type="Pfam" id="PF01850">
    <property type="entry name" value="PIN"/>
    <property type="match status" value="1"/>
</dbReference>
<comment type="cofactor">
    <cofactor evidence="5">
        <name>Mg(2+)</name>
        <dbReference type="ChEBI" id="CHEBI:18420"/>
    </cofactor>
</comment>
<dbReference type="HAMAP" id="MF_00265">
    <property type="entry name" value="VapC_Nob1"/>
    <property type="match status" value="1"/>
</dbReference>
<dbReference type="Gene3D" id="3.40.50.1010">
    <property type="entry name" value="5'-nuclease"/>
    <property type="match status" value="1"/>
</dbReference>